<dbReference type="Pfam" id="PF12680">
    <property type="entry name" value="SnoaL_2"/>
    <property type="match status" value="1"/>
</dbReference>
<evidence type="ECO:0000313" key="3">
    <source>
        <dbReference type="EMBL" id="CAE8737506.1"/>
    </source>
</evidence>
<gene>
    <name evidence="3" type="ORF">PGLA2088_LOCUS48801</name>
</gene>
<dbReference type="AlphaFoldDB" id="A0A813M0K0"/>
<proteinExistence type="predicted"/>
<comment type="caution">
    <text evidence="3">The sequence shown here is derived from an EMBL/GenBank/DDBJ whole genome shotgun (WGS) entry which is preliminary data.</text>
</comment>
<dbReference type="Proteomes" id="UP000626109">
    <property type="component" value="Unassembled WGS sequence"/>
</dbReference>
<dbReference type="SUPFAM" id="SSF54427">
    <property type="entry name" value="NTF2-like"/>
    <property type="match status" value="1"/>
</dbReference>
<sequence>MGGALAATTPGLTVGSHGSAGSVAFASWQQGPRPAAQLTTSDSLSRQRGGRAGRGFSADEPKASSNVCALAAAAAAAITVASRGPSRSSRRRAHVIQQCSSVQEDQAASLIVAAALTGEKKSRVLLSPQRRLQNLFELEINKSSFSENAWYESPDNPGITGQKRVKEFWDSRPTRIIERICDGKDSCGCTWKQMDGRRGVSFFRFNEAGQMTLAREILEPAGFSKFKTNNMQSLSPAFAVMNVAKKVFGFVPDWFEIDINKENQRPLYGLQFPKTRSAPDVVRYLWEEAYCAEEGAVDKIMEQYSEDAVFEDLTYVEEVFAKGWDEVSKYQKETKENAPENLRFVLDEVTKGQKSCACLWHVEFNGNKSPRGVSFYELNDEGKAAMVAGTDGKARLPAPDVAAYTAAISACRAGLQWERALLLFREMQSAALRVQAIAYNAAISACERGVRADLVHGT</sequence>
<reference evidence="3" key="1">
    <citation type="submission" date="2021-02" db="EMBL/GenBank/DDBJ databases">
        <authorList>
            <person name="Dougan E. K."/>
            <person name="Rhodes N."/>
            <person name="Thang M."/>
            <person name="Chan C."/>
        </authorList>
    </citation>
    <scope>NUCLEOTIDE SEQUENCE</scope>
</reference>
<accession>A0A813M0K0</accession>
<dbReference type="InterPro" id="IPR037401">
    <property type="entry name" value="SnoaL-like"/>
</dbReference>
<feature type="region of interest" description="Disordered" evidence="1">
    <location>
        <begin position="31"/>
        <end position="61"/>
    </location>
</feature>
<organism evidence="3 4">
    <name type="scientific">Polarella glacialis</name>
    <name type="common">Dinoflagellate</name>
    <dbReference type="NCBI Taxonomy" id="89957"/>
    <lineage>
        <taxon>Eukaryota</taxon>
        <taxon>Sar</taxon>
        <taxon>Alveolata</taxon>
        <taxon>Dinophyceae</taxon>
        <taxon>Suessiales</taxon>
        <taxon>Suessiaceae</taxon>
        <taxon>Polarella</taxon>
    </lineage>
</organism>
<evidence type="ECO:0000256" key="1">
    <source>
        <dbReference type="SAM" id="MobiDB-lite"/>
    </source>
</evidence>
<dbReference type="Gene3D" id="3.10.450.50">
    <property type="match status" value="1"/>
</dbReference>
<feature type="non-terminal residue" evidence="3">
    <location>
        <position position="458"/>
    </location>
</feature>
<evidence type="ECO:0000313" key="4">
    <source>
        <dbReference type="Proteomes" id="UP000626109"/>
    </source>
</evidence>
<protein>
    <recommendedName>
        <fullName evidence="2">SnoaL-like domain-containing protein</fullName>
    </recommendedName>
</protein>
<evidence type="ECO:0000259" key="2">
    <source>
        <dbReference type="Pfam" id="PF12680"/>
    </source>
</evidence>
<feature type="domain" description="SnoaL-like" evidence="2">
    <location>
        <begin position="293"/>
        <end position="384"/>
    </location>
</feature>
<name>A0A813M0K0_POLGL</name>
<dbReference type="Gene3D" id="1.25.40.10">
    <property type="entry name" value="Tetratricopeptide repeat domain"/>
    <property type="match status" value="1"/>
</dbReference>
<dbReference type="InterPro" id="IPR032710">
    <property type="entry name" value="NTF2-like_dom_sf"/>
</dbReference>
<dbReference type="InterPro" id="IPR011990">
    <property type="entry name" value="TPR-like_helical_dom_sf"/>
</dbReference>
<feature type="compositionally biased region" description="Polar residues" evidence="1">
    <location>
        <begin position="37"/>
        <end position="46"/>
    </location>
</feature>
<dbReference type="EMBL" id="CAJNNW010036782">
    <property type="protein sequence ID" value="CAE8737506.1"/>
    <property type="molecule type" value="Genomic_DNA"/>
</dbReference>